<dbReference type="SMART" id="SM00534">
    <property type="entry name" value="MUTSac"/>
    <property type="match status" value="1"/>
</dbReference>
<gene>
    <name evidence="7" type="ORF">GCM10023331_29680</name>
</gene>
<proteinExistence type="predicted"/>
<dbReference type="RefSeq" id="WP_345373159.1">
    <property type="nucleotide sequence ID" value="NZ_BAABJX010000045.1"/>
</dbReference>
<organism evidence="7 8">
    <name type="scientific">Algivirga pacifica</name>
    <dbReference type="NCBI Taxonomy" id="1162670"/>
    <lineage>
        <taxon>Bacteria</taxon>
        <taxon>Pseudomonadati</taxon>
        <taxon>Bacteroidota</taxon>
        <taxon>Cytophagia</taxon>
        <taxon>Cytophagales</taxon>
        <taxon>Flammeovirgaceae</taxon>
        <taxon>Algivirga</taxon>
    </lineage>
</organism>
<evidence type="ECO:0000259" key="6">
    <source>
        <dbReference type="SMART" id="SM00534"/>
    </source>
</evidence>
<keyword evidence="5" id="KW-0812">Transmembrane</keyword>
<dbReference type="InterPro" id="IPR000432">
    <property type="entry name" value="DNA_mismatch_repair_MutS_C"/>
</dbReference>
<keyword evidence="3" id="KW-0238">DNA-binding</keyword>
<evidence type="ECO:0000256" key="3">
    <source>
        <dbReference type="ARBA" id="ARBA00023125"/>
    </source>
</evidence>
<evidence type="ECO:0000313" key="7">
    <source>
        <dbReference type="EMBL" id="GAA4842644.1"/>
    </source>
</evidence>
<reference evidence="8" key="1">
    <citation type="journal article" date="2019" name="Int. J. Syst. Evol. Microbiol.">
        <title>The Global Catalogue of Microorganisms (GCM) 10K type strain sequencing project: providing services to taxonomists for standard genome sequencing and annotation.</title>
        <authorList>
            <consortium name="The Broad Institute Genomics Platform"/>
            <consortium name="The Broad Institute Genome Sequencing Center for Infectious Disease"/>
            <person name="Wu L."/>
            <person name="Ma J."/>
        </authorList>
    </citation>
    <scope>NUCLEOTIDE SEQUENCE [LARGE SCALE GENOMIC DNA]</scope>
    <source>
        <strain evidence="8">JCM 18326</strain>
    </source>
</reference>
<keyword evidence="1" id="KW-0547">Nucleotide-binding</keyword>
<dbReference type="InterPro" id="IPR045076">
    <property type="entry name" value="MutS"/>
</dbReference>
<dbReference type="SUPFAM" id="SSF48334">
    <property type="entry name" value="DNA repair protein MutS, domain III"/>
    <property type="match status" value="1"/>
</dbReference>
<feature type="coiled-coil region" evidence="4">
    <location>
        <begin position="480"/>
        <end position="507"/>
    </location>
</feature>
<feature type="transmembrane region" description="Helical" evidence="5">
    <location>
        <begin position="448"/>
        <end position="474"/>
    </location>
</feature>
<keyword evidence="2" id="KW-0067">ATP-binding</keyword>
<keyword evidence="8" id="KW-1185">Reference proteome</keyword>
<dbReference type="PANTHER" id="PTHR11361">
    <property type="entry name" value="DNA MISMATCH REPAIR PROTEIN MUTS FAMILY MEMBER"/>
    <property type="match status" value="1"/>
</dbReference>
<evidence type="ECO:0000313" key="8">
    <source>
        <dbReference type="Proteomes" id="UP001500298"/>
    </source>
</evidence>
<dbReference type="EMBL" id="BAABJX010000045">
    <property type="protein sequence ID" value="GAA4842644.1"/>
    <property type="molecule type" value="Genomic_DNA"/>
</dbReference>
<feature type="domain" description="DNA mismatch repair proteins mutS family" evidence="6">
    <location>
        <begin position="428"/>
        <end position="607"/>
    </location>
</feature>
<evidence type="ECO:0000256" key="2">
    <source>
        <dbReference type="ARBA" id="ARBA00022840"/>
    </source>
</evidence>
<protein>
    <submittedName>
        <fullName evidence="7">MutS family DNA mismatch repair protein</fullName>
    </submittedName>
</protein>
<dbReference type="PANTHER" id="PTHR11361:SF99">
    <property type="entry name" value="DNA MISMATCH REPAIR PROTEIN"/>
    <property type="match status" value="1"/>
</dbReference>
<evidence type="ECO:0000256" key="1">
    <source>
        <dbReference type="ARBA" id="ARBA00022741"/>
    </source>
</evidence>
<dbReference type="InterPro" id="IPR036187">
    <property type="entry name" value="DNA_mismatch_repair_MutS_sf"/>
</dbReference>
<dbReference type="Gene3D" id="1.10.1420.10">
    <property type="match status" value="1"/>
</dbReference>
<keyword evidence="5" id="KW-0472">Membrane</keyword>
<dbReference type="SUPFAM" id="SSF52540">
    <property type="entry name" value="P-loop containing nucleoside triphosphate hydrolases"/>
    <property type="match status" value="1"/>
</dbReference>
<feature type="transmembrane region" description="Helical" evidence="5">
    <location>
        <begin position="31"/>
        <end position="53"/>
    </location>
</feature>
<name>A0ABP9DKL6_9BACT</name>
<dbReference type="Gene3D" id="3.40.50.300">
    <property type="entry name" value="P-loop containing nucleotide triphosphate hydrolases"/>
    <property type="match status" value="1"/>
</dbReference>
<dbReference type="InterPro" id="IPR027417">
    <property type="entry name" value="P-loop_NTPase"/>
</dbReference>
<sequence length="609" mass="70376">MQEDQSHTLTLQFETLKNNYKQTFNQRQKQYLFTAWGRVLLFLITLALCVYWANERNTLLLWSTLAIGLPLFILLIQWHGKIRFQRNLQKQLLQINEDELKRYTHDFSSIIDNGETYQNRIHPYTYDLDIFGKKSLFSLINRGGTANGKHTLAQWLIQAGTKENILQRQEAIKELTPEIRWRQQLQAYGQLAQDTLEQQQGINDWLNNPVKFKDKAFYHLIIWFLPALLLMASFSWFMDWVPYQIPITCFIINFAFLALHAKHITEEVEQAATYLKMMQAQALVLQHIEKTSFKSQYLESLRSQLFEGKQPASHIIKQLSHILNNLEARLNMVFTGTINVAVLFDIRHMIKLEKWKVSHRAQLQQWFLVSGELEAISSLSAFAYLHPSYVFPEIVENDTMTYKTTAIGHPLILSSKRICNDFSLEENGFTALVTGSNMAGKSTFLRTLGINAVLAFAGAPVCASAMQISIFQLFSSMRIEDSLEENISSFYAELKRLEQLIQLLKKREDVFYLLDELLRGTNSDDRHKGVMALIRQLGQTKASGLISTHDLTLAQLQETYPKQVKNYSFESRIEDDELIFDYTLREGTCRSFSASMLMKKIGIAVSSEQ</sequence>
<keyword evidence="5" id="KW-1133">Transmembrane helix</keyword>
<comment type="caution">
    <text evidence="7">The sequence shown here is derived from an EMBL/GenBank/DDBJ whole genome shotgun (WGS) entry which is preliminary data.</text>
</comment>
<feature type="transmembrane region" description="Helical" evidence="5">
    <location>
        <begin position="243"/>
        <end position="261"/>
    </location>
</feature>
<dbReference type="Pfam" id="PF00488">
    <property type="entry name" value="MutS_V"/>
    <property type="match status" value="1"/>
</dbReference>
<feature type="transmembrane region" description="Helical" evidence="5">
    <location>
        <begin position="59"/>
        <end position="78"/>
    </location>
</feature>
<accession>A0ABP9DKL6</accession>
<dbReference type="Proteomes" id="UP001500298">
    <property type="component" value="Unassembled WGS sequence"/>
</dbReference>
<keyword evidence="4" id="KW-0175">Coiled coil</keyword>
<feature type="transmembrane region" description="Helical" evidence="5">
    <location>
        <begin position="216"/>
        <end position="237"/>
    </location>
</feature>
<evidence type="ECO:0000256" key="4">
    <source>
        <dbReference type="SAM" id="Coils"/>
    </source>
</evidence>
<evidence type="ECO:0000256" key="5">
    <source>
        <dbReference type="SAM" id="Phobius"/>
    </source>
</evidence>